<dbReference type="AlphaFoldDB" id="A0A512M2I3"/>
<evidence type="ECO:0000256" key="1">
    <source>
        <dbReference type="ARBA" id="ARBA00000085"/>
    </source>
</evidence>
<evidence type="ECO:0000259" key="13">
    <source>
        <dbReference type="PROSITE" id="PS50109"/>
    </source>
</evidence>
<dbReference type="SUPFAM" id="SSF55785">
    <property type="entry name" value="PYP-like sensor domain (PAS domain)"/>
    <property type="match status" value="5"/>
</dbReference>
<dbReference type="InterPro" id="IPR001610">
    <property type="entry name" value="PAC"/>
</dbReference>
<reference evidence="17 18" key="1">
    <citation type="submission" date="2019-07" db="EMBL/GenBank/DDBJ databases">
        <title>Whole genome shotgun sequence of Brevifollis gellanilyticus NBRC 108608.</title>
        <authorList>
            <person name="Hosoyama A."/>
            <person name="Uohara A."/>
            <person name="Ohji S."/>
            <person name="Ichikawa N."/>
        </authorList>
    </citation>
    <scope>NUCLEOTIDE SEQUENCE [LARGE SCALE GENOMIC DNA]</scope>
    <source>
        <strain evidence="17 18">NBRC 108608</strain>
    </source>
</reference>
<dbReference type="RefSeq" id="WP_146848414.1">
    <property type="nucleotide sequence ID" value="NZ_BKAG01000001.1"/>
</dbReference>
<dbReference type="PROSITE" id="PS50110">
    <property type="entry name" value="RESPONSE_REGULATORY"/>
    <property type="match status" value="1"/>
</dbReference>
<protein>
    <recommendedName>
        <fullName evidence="3">histidine kinase</fullName>
        <ecNumber evidence="3">2.7.13.3</ecNumber>
    </recommendedName>
</protein>
<dbReference type="InterPro" id="IPR000700">
    <property type="entry name" value="PAS-assoc_C"/>
</dbReference>
<dbReference type="InterPro" id="IPR003661">
    <property type="entry name" value="HisK_dim/P_dom"/>
</dbReference>
<feature type="domain" description="Histidine kinase" evidence="13">
    <location>
        <begin position="885"/>
        <end position="1103"/>
    </location>
</feature>
<dbReference type="Pfam" id="PF02518">
    <property type="entry name" value="HATPase_c"/>
    <property type="match status" value="1"/>
</dbReference>
<name>A0A512M2I3_9BACT</name>
<accession>A0A512M2I3</accession>
<dbReference type="SUPFAM" id="SSF55781">
    <property type="entry name" value="GAF domain-like"/>
    <property type="match status" value="1"/>
</dbReference>
<keyword evidence="4" id="KW-1003">Cell membrane</keyword>
<dbReference type="CDD" id="cd00130">
    <property type="entry name" value="PAS"/>
    <property type="match status" value="2"/>
</dbReference>
<dbReference type="PROSITE" id="PS50112">
    <property type="entry name" value="PAS"/>
    <property type="match status" value="1"/>
</dbReference>
<evidence type="ECO:0000256" key="9">
    <source>
        <dbReference type="ARBA" id="ARBA00022840"/>
    </source>
</evidence>
<dbReference type="InterPro" id="IPR011006">
    <property type="entry name" value="CheY-like_superfamily"/>
</dbReference>
<dbReference type="InterPro" id="IPR000014">
    <property type="entry name" value="PAS"/>
</dbReference>
<dbReference type="InterPro" id="IPR036890">
    <property type="entry name" value="HATPase_C_sf"/>
</dbReference>
<evidence type="ECO:0000313" key="18">
    <source>
        <dbReference type="Proteomes" id="UP000321577"/>
    </source>
</evidence>
<dbReference type="EMBL" id="BKAG01000001">
    <property type="protein sequence ID" value="GEP40946.1"/>
    <property type="molecule type" value="Genomic_DNA"/>
</dbReference>
<comment type="catalytic activity">
    <reaction evidence="1">
        <text>ATP + protein L-histidine = ADP + protein N-phospho-L-histidine.</text>
        <dbReference type="EC" id="2.7.13.3"/>
    </reaction>
</comment>
<evidence type="ECO:0000256" key="2">
    <source>
        <dbReference type="ARBA" id="ARBA00004236"/>
    </source>
</evidence>
<dbReference type="Pfam" id="PF00072">
    <property type="entry name" value="Response_reg"/>
    <property type="match status" value="1"/>
</dbReference>
<evidence type="ECO:0000256" key="7">
    <source>
        <dbReference type="ARBA" id="ARBA00022741"/>
    </source>
</evidence>
<dbReference type="GO" id="GO:0005886">
    <property type="term" value="C:plasma membrane"/>
    <property type="evidence" value="ECO:0007669"/>
    <property type="project" value="UniProtKB-SubCell"/>
</dbReference>
<dbReference type="InterPro" id="IPR001789">
    <property type="entry name" value="Sig_transdc_resp-reg_receiver"/>
</dbReference>
<feature type="modified residue" description="4-aspartylphosphate" evidence="12">
    <location>
        <position position="1188"/>
    </location>
</feature>
<evidence type="ECO:0000259" key="14">
    <source>
        <dbReference type="PROSITE" id="PS50110"/>
    </source>
</evidence>
<comment type="caution">
    <text evidence="17">The sequence shown here is derived from an EMBL/GenBank/DDBJ whole genome shotgun (WGS) entry which is preliminary data.</text>
</comment>
<dbReference type="InterPro" id="IPR003594">
    <property type="entry name" value="HATPase_dom"/>
</dbReference>
<dbReference type="InterPro" id="IPR035965">
    <property type="entry name" value="PAS-like_dom_sf"/>
</dbReference>
<dbReference type="InterPro" id="IPR003018">
    <property type="entry name" value="GAF"/>
</dbReference>
<feature type="domain" description="PAC" evidence="16">
    <location>
        <begin position="660"/>
        <end position="715"/>
    </location>
</feature>
<keyword evidence="11" id="KW-0472">Membrane</keyword>
<dbReference type="PROSITE" id="PS50113">
    <property type="entry name" value="PAC"/>
    <property type="match status" value="3"/>
</dbReference>
<dbReference type="FunFam" id="3.30.565.10:FF:000023">
    <property type="entry name" value="PAS domain-containing sensor histidine kinase"/>
    <property type="match status" value="1"/>
</dbReference>
<dbReference type="Proteomes" id="UP000321577">
    <property type="component" value="Unassembled WGS sequence"/>
</dbReference>
<evidence type="ECO:0000256" key="11">
    <source>
        <dbReference type="ARBA" id="ARBA00023136"/>
    </source>
</evidence>
<dbReference type="SMART" id="SM00065">
    <property type="entry name" value="GAF"/>
    <property type="match status" value="1"/>
</dbReference>
<dbReference type="Pfam" id="PF08447">
    <property type="entry name" value="PAS_3"/>
    <property type="match status" value="3"/>
</dbReference>
<dbReference type="PANTHER" id="PTHR43547">
    <property type="entry name" value="TWO-COMPONENT HISTIDINE KINASE"/>
    <property type="match status" value="1"/>
</dbReference>
<keyword evidence="10" id="KW-0902">Two-component regulatory system</keyword>
<evidence type="ECO:0000256" key="12">
    <source>
        <dbReference type="PROSITE-ProRule" id="PRU00169"/>
    </source>
</evidence>
<dbReference type="SUPFAM" id="SSF52172">
    <property type="entry name" value="CheY-like"/>
    <property type="match status" value="1"/>
</dbReference>
<dbReference type="Pfam" id="PF00512">
    <property type="entry name" value="HisKA"/>
    <property type="match status" value="1"/>
</dbReference>
<evidence type="ECO:0000259" key="16">
    <source>
        <dbReference type="PROSITE" id="PS50113"/>
    </source>
</evidence>
<dbReference type="Pfam" id="PF08448">
    <property type="entry name" value="PAS_4"/>
    <property type="match status" value="2"/>
</dbReference>
<gene>
    <name evidence="17" type="ORF">BGE01nite_02370</name>
</gene>
<dbReference type="SMART" id="SM00086">
    <property type="entry name" value="PAC"/>
    <property type="match status" value="3"/>
</dbReference>
<dbReference type="CDD" id="cd17580">
    <property type="entry name" value="REC_2_DhkD-like"/>
    <property type="match status" value="1"/>
</dbReference>
<dbReference type="GO" id="GO:0005524">
    <property type="term" value="F:ATP binding"/>
    <property type="evidence" value="ECO:0007669"/>
    <property type="project" value="UniProtKB-KW"/>
</dbReference>
<keyword evidence="6" id="KW-0808">Transferase</keyword>
<dbReference type="PANTHER" id="PTHR43547:SF2">
    <property type="entry name" value="HYBRID SIGNAL TRANSDUCTION HISTIDINE KINASE C"/>
    <property type="match status" value="1"/>
</dbReference>
<evidence type="ECO:0000256" key="8">
    <source>
        <dbReference type="ARBA" id="ARBA00022777"/>
    </source>
</evidence>
<dbReference type="SUPFAM" id="SSF47384">
    <property type="entry name" value="Homodimeric domain of signal transducing histidine kinase"/>
    <property type="match status" value="1"/>
</dbReference>
<keyword evidence="8" id="KW-0418">Kinase</keyword>
<dbReference type="Gene3D" id="2.10.70.100">
    <property type="match status" value="2"/>
</dbReference>
<dbReference type="InterPro" id="IPR004358">
    <property type="entry name" value="Sig_transdc_His_kin-like_C"/>
</dbReference>
<dbReference type="SMART" id="SM00387">
    <property type="entry name" value="HATPase_c"/>
    <property type="match status" value="1"/>
</dbReference>
<dbReference type="InterPro" id="IPR036097">
    <property type="entry name" value="HisK_dim/P_sf"/>
</dbReference>
<dbReference type="Gene3D" id="3.30.450.40">
    <property type="match status" value="1"/>
</dbReference>
<comment type="subcellular location">
    <subcellularLocation>
        <location evidence="2">Cell membrane</location>
    </subcellularLocation>
</comment>
<sequence>MPLADSLHEMRAANVSHSEAETLSFLNRLTQAVLGRSSPEEIIGIVEKMLGEHLGVSRVLVAEASPDGETVSVPQTWETEGMPKLQATTHRLSDYGERLLADYRLGRTHVRRDASAEYPAGAELNALTEIGALAAIDVPVLIEGKFCMLFVVHQCGARDWTQGEISLVQQVADRTAAEVRRARALREVQASELRFRQMADSMPQIVWTAGADGVIDYYNGKWLEYTGLPSELAARQPGHELPFHKEDVLRMSEAWERALMTGKQFEHEVRLRRGHDGSYRWFINRGLPVSDAGGSGSRWYGTLTDIHDQKMLAEASFRNEARLGSALTLADMGTFDWDMLSDQVTMDIHSRELFGFDAEQPISSTDVFGRIVPSMMQTVRDEVTKVLQKRRQRLEVEYDVCHPNGEIRTVISMGNIAMGADGMPERIYGVFGDVTNRRQVAKEREQFIRTIETEKANLAAVVEQAPAFICILRGPDHIFELANDGYYRLVGRRNLIGLRVREALPEVVGQGFFEMLDEVYSTGRPISGTEVPALLGPEHLGDDRQRFVNFVYQALRAPDGNINGVFVHGVDVTEAVLAREAIVTSERQRKAALDAAGIGAFNIDLRTLALESDERFRAIFGVADDILSYEQAFAIIHPDDRQLVRNKVAAAIDPLDPQPYACEYRVVHADGSVHWVTARGRAAYEGHGTDRHLASFDGTVIDITGKKKAEDELAFQRHQLELIFRESPAAMALWRGDDLIFERVNPEYQRWFGQRTLVGKSLLEAVPELAGQEFDEMLRQVLHSGNPFTGTEMLARFTREGTDSVEDRYFDFTYLQVCDPEGHPYGVYDHAVDVTSRVLARQALEKSQALLEQALSDRQSLLDAERAARMEAEQASRMKDEFLATLSHELRTPLNAIVGWTQLLQMIPDPSGELTEGLEIISRNARAQTQIIEDILDMSRIVSGKLRLTIRAVNLTEIVRVAVDTLQPAANGKGVQLHFEAAKVTESFPGDPNRLQQVFWNLLSNAVKFTPKGGKVHVGVRTMGGNIEVCVTDNGQGIAPEFLPYVFNRFRQADASTTRVHGGLGLGLSIVRQIVEMHGGTVRVLSPGKGLGASFIISLPTHSQVSDGREQLEVASQPSGHEELGISDRSDDHPLQGIDVVVVDDEADAVAFVQRLLTAAGARVRIACSATDALTLIQTKSPDVLVSDIGMPVEDGYSLMRKVRALPSAAGGKLAAIALTAYARSIDRVKALDAGFQMHISKPVDPSELIASVAALVRAQS</sequence>
<evidence type="ECO:0000313" key="17">
    <source>
        <dbReference type="EMBL" id="GEP40946.1"/>
    </source>
</evidence>
<dbReference type="SMART" id="SM00091">
    <property type="entry name" value="PAS"/>
    <property type="match status" value="5"/>
</dbReference>
<dbReference type="SMART" id="SM00388">
    <property type="entry name" value="HisKA"/>
    <property type="match status" value="1"/>
</dbReference>
<feature type="domain" description="Response regulatory" evidence="14">
    <location>
        <begin position="1139"/>
        <end position="1257"/>
    </location>
</feature>
<feature type="domain" description="PAC" evidence="16">
    <location>
        <begin position="265"/>
        <end position="318"/>
    </location>
</feature>
<dbReference type="Pfam" id="PF01590">
    <property type="entry name" value="GAF"/>
    <property type="match status" value="1"/>
</dbReference>
<dbReference type="Gene3D" id="3.40.50.2300">
    <property type="match status" value="1"/>
</dbReference>
<dbReference type="InterPro" id="IPR005467">
    <property type="entry name" value="His_kinase_dom"/>
</dbReference>
<dbReference type="Gene3D" id="1.10.287.130">
    <property type="match status" value="1"/>
</dbReference>
<dbReference type="SMART" id="SM00448">
    <property type="entry name" value="REC"/>
    <property type="match status" value="1"/>
</dbReference>
<dbReference type="SUPFAM" id="SSF55874">
    <property type="entry name" value="ATPase domain of HSP90 chaperone/DNA topoisomerase II/histidine kinase"/>
    <property type="match status" value="1"/>
</dbReference>
<dbReference type="InterPro" id="IPR013656">
    <property type="entry name" value="PAS_4"/>
</dbReference>
<evidence type="ECO:0000256" key="4">
    <source>
        <dbReference type="ARBA" id="ARBA00022475"/>
    </source>
</evidence>
<dbReference type="OrthoDB" id="9810730at2"/>
<dbReference type="PROSITE" id="PS50109">
    <property type="entry name" value="HIS_KIN"/>
    <property type="match status" value="1"/>
</dbReference>
<dbReference type="PRINTS" id="PR00344">
    <property type="entry name" value="BCTRLSENSOR"/>
</dbReference>
<dbReference type="InterPro" id="IPR013655">
    <property type="entry name" value="PAS_fold_3"/>
</dbReference>
<evidence type="ECO:0000256" key="5">
    <source>
        <dbReference type="ARBA" id="ARBA00022553"/>
    </source>
</evidence>
<keyword evidence="7" id="KW-0547">Nucleotide-binding</keyword>
<dbReference type="InterPro" id="IPR029016">
    <property type="entry name" value="GAF-like_dom_sf"/>
</dbReference>
<dbReference type="FunFam" id="3.30.450.20:FF:000099">
    <property type="entry name" value="Sensory box sensor histidine kinase"/>
    <property type="match status" value="1"/>
</dbReference>
<dbReference type="Gene3D" id="3.30.565.10">
    <property type="entry name" value="Histidine kinase-like ATPase, C-terminal domain"/>
    <property type="match status" value="1"/>
</dbReference>
<proteinExistence type="predicted"/>
<keyword evidence="5 12" id="KW-0597">Phosphoprotein</keyword>
<keyword evidence="9" id="KW-0067">ATP-binding</keyword>
<feature type="domain" description="PAC" evidence="16">
    <location>
        <begin position="394"/>
        <end position="446"/>
    </location>
</feature>
<dbReference type="GO" id="GO:0000155">
    <property type="term" value="F:phosphorelay sensor kinase activity"/>
    <property type="evidence" value="ECO:0007669"/>
    <property type="project" value="InterPro"/>
</dbReference>
<feature type="domain" description="PAS" evidence="15">
    <location>
        <begin position="191"/>
        <end position="262"/>
    </location>
</feature>
<dbReference type="CDD" id="cd00082">
    <property type="entry name" value="HisKA"/>
    <property type="match status" value="1"/>
</dbReference>
<dbReference type="NCBIfam" id="TIGR00229">
    <property type="entry name" value="sensory_box"/>
    <property type="match status" value="2"/>
</dbReference>
<evidence type="ECO:0000256" key="10">
    <source>
        <dbReference type="ARBA" id="ARBA00023012"/>
    </source>
</evidence>
<keyword evidence="18" id="KW-1185">Reference proteome</keyword>
<evidence type="ECO:0000256" key="6">
    <source>
        <dbReference type="ARBA" id="ARBA00022679"/>
    </source>
</evidence>
<organism evidence="17 18">
    <name type="scientific">Brevifollis gellanilyticus</name>
    <dbReference type="NCBI Taxonomy" id="748831"/>
    <lineage>
        <taxon>Bacteria</taxon>
        <taxon>Pseudomonadati</taxon>
        <taxon>Verrucomicrobiota</taxon>
        <taxon>Verrucomicrobiia</taxon>
        <taxon>Verrucomicrobiales</taxon>
        <taxon>Verrucomicrobiaceae</taxon>
    </lineage>
</organism>
<evidence type="ECO:0000256" key="3">
    <source>
        <dbReference type="ARBA" id="ARBA00012438"/>
    </source>
</evidence>
<dbReference type="Gene3D" id="3.30.450.20">
    <property type="entry name" value="PAS domain"/>
    <property type="match status" value="5"/>
</dbReference>
<dbReference type="EC" id="2.7.13.3" evidence="3"/>
<evidence type="ECO:0000259" key="15">
    <source>
        <dbReference type="PROSITE" id="PS50112"/>
    </source>
</evidence>